<dbReference type="InterPro" id="IPR005184">
    <property type="entry name" value="DUF306_Meta_HslJ"/>
</dbReference>
<reference evidence="2 3" key="1">
    <citation type="submission" date="2016-03" db="EMBL/GenBank/DDBJ databases">
        <title>Speciation and ecological success in dimly lit waters: horizontal gene transfer in a green sulfur bacteria bloom unveiled by metagenomic assembly.</title>
        <authorList>
            <person name="Llorens-Mares T."/>
            <person name="Liu Z."/>
            <person name="Allen L.Z."/>
            <person name="Rusch D.B."/>
            <person name="Craig M.T."/>
            <person name="Dupont C.L."/>
            <person name="Bryant D.A."/>
            <person name="Casamayor E.O."/>
        </authorList>
    </citation>
    <scope>NUCLEOTIDE SEQUENCE [LARGE SCALE GENOMIC DNA]</scope>
    <source>
        <strain evidence="2">CIII</strain>
    </source>
</reference>
<dbReference type="EMBL" id="LVWG01000034">
    <property type="protein sequence ID" value="KZK73711.1"/>
    <property type="molecule type" value="Genomic_DNA"/>
</dbReference>
<evidence type="ECO:0000259" key="1">
    <source>
        <dbReference type="Pfam" id="PF03724"/>
    </source>
</evidence>
<dbReference type="InterPro" id="IPR038670">
    <property type="entry name" value="HslJ-like_sf"/>
</dbReference>
<evidence type="ECO:0000313" key="2">
    <source>
        <dbReference type="EMBL" id="KZK73711.1"/>
    </source>
</evidence>
<dbReference type="RefSeq" id="WP_303682151.1">
    <property type="nucleotide sequence ID" value="NZ_LVWG01000034.1"/>
</dbReference>
<dbReference type="Pfam" id="PF03724">
    <property type="entry name" value="META"/>
    <property type="match status" value="1"/>
</dbReference>
<dbReference type="AlphaFoldDB" id="A0A165L8S5"/>
<dbReference type="PANTHER" id="PTHR35535">
    <property type="entry name" value="HEAT SHOCK PROTEIN HSLJ"/>
    <property type="match status" value="1"/>
</dbReference>
<proteinExistence type="predicted"/>
<dbReference type="PROSITE" id="PS51257">
    <property type="entry name" value="PROKAR_LIPOPROTEIN"/>
    <property type="match status" value="1"/>
</dbReference>
<dbReference type="Proteomes" id="UP000076481">
    <property type="component" value="Unassembled WGS sequence"/>
</dbReference>
<comment type="caution">
    <text evidence="2">The sequence shown here is derived from an EMBL/GenBank/DDBJ whole genome shotgun (WGS) entry which is preliminary data.</text>
</comment>
<protein>
    <recommendedName>
        <fullName evidence="1">DUF306 domain-containing protein</fullName>
    </recommendedName>
</protein>
<accession>A0A165L8S5</accession>
<name>A0A165L8S5_PELLU</name>
<dbReference type="Gene3D" id="2.40.128.270">
    <property type="match status" value="1"/>
</dbReference>
<feature type="domain" description="DUF306" evidence="1">
    <location>
        <begin position="38"/>
        <end position="147"/>
    </location>
</feature>
<sequence>MMKMNVMMFGGRVFIGVLMIAVFAGCTRQKAAIVPDVRLQGTTWRAMELNGSKVEFLQGQKLDVSLVLYRSGAFRGASGCSNLSGSYTMTKSQMAFSSIKVDRRPCPPMITVREKAFLAALSKTAGYRKRGGRLSLFDRSGSKVAVFMAVQTR</sequence>
<evidence type="ECO:0000313" key="3">
    <source>
        <dbReference type="Proteomes" id="UP000076481"/>
    </source>
</evidence>
<dbReference type="PANTHER" id="PTHR35535:SF2">
    <property type="entry name" value="DUF306 DOMAIN-CONTAINING PROTEIN"/>
    <property type="match status" value="1"/>
</dbReference>
<gene>
    <name evidence="2" type="ORF">A3K90_00880</name>
</gene>
<organism evidence="2 3">
    <name type="scientific">Pelodictyon luteolum</name>
    <dbReference type="NCBI Taxonomy" id="1100"/>
    <lineage>
        <taxon>Bacteria</taxon>
        <taxon>Pseudomonadati</taxon>
        <taxon>Chlorobiota</taxon>
        <taxon>Chlorobiia</taxon>
        <taxon>Chlorobiales</taxon>
        <taxon>Chlorobiaceae</taxon>
        <taxon>Chlorobium/Pelodictyon group</taxon>
        <taxon>Pelodictyon</taxon>
    </lineage>
</organism>
<dbReference type="InterPro" id="IPR053147">
    <property type="entry name" value="Hsp_HslJ-like"/>
</dbReference>